<dbReference type="EMBL" id="CAADRP010001796">
    <property type="protein sequence ID" value="VFU52550.1"/>
    <property type="molecule type" value="Genomic_DNA"/>
</dbReference>
<sequence>MIFYCITMSPL</sequence>
<name>A0A6N2MFD1_SALVM</name>
<protein>
    <submittedName>
        <fullName evidence="1">Uncharacterized protein</fullName>
    </submittedName>
</protein>
<accession>A0A6N2MFD1</accession>
<organism evidence="1">
    <name type="scientific">Salix viminalis</name>
    <name type="common">Common osier</name>
    <name type="synonym">Basket willow</name>
    <dbReference type="NCBI Taxonomy" id="40686"/>
    <lineage>
        <taxon>Eukaryota</taxon>
        <taxon>Viridiplantae</taxon>
        <taxon>Streptophyta</taxon>
        <taxon>Embryophyta</taxon>
        <taxon>Tracheophyta</taxon>
        <taxon>Spermatophyta</taxon>
        <taxon>Magnoliopsida</taxon>
        <taxon>eudicotyledons</taxon>
        <taxon>Gunneridae</taxon>
        <taxon>Pentapetalae</taxon>
        <taxon>rosids</taxon>
        <taxon>fabids</taxon>
        <taxon>Malpighiales</taxon>
        <taxon>Salicaceae</taxon>
        <taxon>Saliceae</taxon>
        <taxon>Salix</taxon>
    </lineage>
</organism>
<evidence type="ECO:0000313" key="1">
    <source>
        <dbReference type="EMBL" id="VFU52550.1"/>
    </source>
</evidence>
<gene>
    <name evidence="1" type="ORF">SVIM_LOCUS361472</name>
</gene>
<reference evidence="1" key="1">
    <citation type="submission" date="2019-03" db="EMBL/GenBank/DDBJ databases">
        <authorList>
            <person name="Mank J."/>
            <person name="Almeida P."/>
        </authorList>
    </citation>
    <scope>NUCLEOTIDE SEQUENCE</scope>
    <source>
        <strain evidence="1">78183</strain>
    </source>
</reference>
<proteinExistence type="predicted"/>